<reference evidence="2" key="2">
    <citation type="submission" date="2023-05" db="EMBL/GenBank/DDBJ databases">
        <authorList>
            <person name="Fouks B."/>
        </authorList>
    </citation>
    <scope>NUCLEOTIDE SEQUENCE</scope>
    <source>
        <strain evidence="2">Stay&amp;Tobe</strain>
        <tissue evidence="2">Testes</tissue>
    </source>
</reference>
<name>A0AAD8AJR4_DIPPU</name>
<keyword evidence="1" id="KW-0472">Membrane</keyword>
<dbReference type="EMBL" id="JASPKZ010000842">
    <property type="protein sequence ID" value="KAJ9598958.1"/>
    <property type="molecule type" value="Genomic_DNA"/>
</dbReference>
<reference evidence="2" key="1">
    <citation type="journal article" date="2023" name="IScience">
        <title>Live-bearing cockroach genome reveals convergent evolutionary mechanisms linked to viviparity in insects and beyond.</title>
        <authorList>
            <person name="Fouks B."/>
            <person name="Harrison M.C."/>
            <person name="Mikhailova A.A."/>
            <person name="Marchal E."/>
            <person name="English S."/>
            <person name="Carruthers M."/>
            <person name="Jennings E.C."/>
            <person name="Chiamaka E.L."/>
            <person name="Frigard R.A."/>
            <person name="Pippel M."/>
            <person name="Attardo G.M."/>
            <person name="Benoit J.B."/>
            <person name="Bornberg-Bauer E."/>
            <person name="Tobe S.S."/>
        </authorList>
    </citation>
    <scope>NUCLEOTIDE SEQUENCE</scope>
    <source>
        <strain evidence="2">Stay&amp;Tobe</strain>
    </source>
</reference>
<feature type="non-terminal residue" evidence="2">
    <location>
        <position position="1"/>
    </location>
</feature>
<sequence length="71" mass="8222">FTILIHFLTHSNSKYLISTSVNILLSLTFFSVVLEQSSFKQAIYYSAKLSLNSWMRETMNFDIPNENNLIS</sequence>
<dbReference type="AlphaFoldDB" id="A0AAD8AJR4"/>
<proteinExistence type="predicted"/>
<evidence type="ECO:0000256" key="1">
    <source>
        <dbReference type="SAM" id="Phobius"/>
    </source>
</evidence>
<protein>
    <submittedName>
        <fullName evidence="2">Uncharacterized protein</fullName>
    </submittedName>
</protein>
<feature type="non-terminal residue" evidence="2">
    <location>
        <position position="71"/>
    </location>
</feature>
<feature type="transmembrane region" description="Helical" evidence="1">
    <location>
        <begin position="15"/>
        <end position="34"/>
    </location>
</feature>
<keyword evidence="1" id="KW-0812">Transmembrane</keyword>
<organism evidence="2 3">
    <name type="scientific">Diploptera punctata</name>
    <name type="common">Pacific beetle cockroach</name>
    <dbReference type="NCBI Taxonomy" id="6984"/>
    <lineage>
        <taxon>Eukaryota</taxon>
        <taxon>Metazoa</taxon>
        <taxon>Ecdysozoa</taxon>
        <taxon>Arthropoda</taxon>
        <taxon>Hexapoda</taxon>
        <taxon>Insecta</taxon>
        <taxon>Pterygota</taxon>
        <taxon>Neoptera</taxon>
        <taxon>Polyneoptera</taxon>
        <taxon>Dictyoptera</taxon>
        <taxon>Blattodea</taxon>
        <taxon>Blaberoidea</taxon>
        <taxon>Blaberidae</taxon>
        <taxon>Diplopterinae</taxon>
        <taxon>Diploptera</taxon>
    </lineage>
</organism>
<comment type="caution">
    <text evidence="2">The sequence shown here is derived from an EMBL/GenBank/DDBJ whole genome shotgun (WGS) entry which is preliminary data.</text>
</comment>
<keyword evidence="3" id="KW-1185">Reference proteome</keyword>
<dbReference type="Proteomes" id="UP001233999">
    <property type="component" value="Unassembled WGS sequence"/>
</dbReference>
<gene>
    <name evidence="2" type="ORF">L9F63_010552</name>
</gene>
<accession>A0AAD8AJR4</accession>
<keyword evidence="1" id="KW-1133">Transmembrane helix</keyword>
<evidence type="ECO:0000313" key="2">
    <source>
        <dbReference type="EMBL" id="KAJ9598958.1"/>
    </source>
</evidence>
<evidence type="ECO:0000313" key="3">
    <source>
        <dbReference type="Proteomes" id="UP001233999"/>
    </source>
</evidence>